<comment type="catalytic activity">
    <reaction evidence="15 17">
        <text>(2R,3S)-homoisocitrate = cis-homoaconitate + H2O</text>
        <dbReference type="Rhea" id="RHEA:15485"/>
        <dbReference type="ChEBI" id="CHEBI:15377"/>
        <dbReference type="ChEBI" id="CHEBI:15404"/>
        <dbReference type="ChEBI" id="CHEBI:58174"/>
        <dbReference type="EC" id="4.2.1.36"/>
    </reaction>
</comment>
<dbReference type="AlphaFoldDB" id="A0A0E9NPL6"/>
<evidence type="ECO:0000256" key="1">
    <source>
        <dbReference type="ARBA" id="ARBA00003422"/>
    </source>
</evidence>
<dbReference type="GO" id="GO:0046872">
    <property type="term" value="F:metal ion binding"/>
    <property type="evidence" value="ECO:0007669"/>
    <property type="project" value="UniProtKB-UniRule"/>
</dbReference>
<evidence type="ECO:0000256" key="15">
    <source>
        <dbReference type="ARBA" id="ARBA00029338"/>
    </source>
</evidence>
<dbReference type="InterPro" id="IPR001030">
    <property type="entry name" value="Acoase/IPM_deHydtase_lsu_aba"/>
</dbReference>
<dbReference type="EMBL" id="BACD03000052">
    <property type="protein sequence ID" value="GAO51748.1"/>
    <property type="molecule type" value="Genomic_DNA"/>
</dbReference>
<dbReference type="RefSeq" id="XP_019022996.1">
    <property type="nucleotide sequence ID" value="XM_019169644.1"/>
</dbReference>
<comment type="subcellular location">
    <subcellularLocation>
        <location evidence="2 17">Mitochondrion</location>
    </subcellularLocation>
</comment>
<evidence type="ECO:0000259" key="18">
    <source>
        <dbReference type="Pfam" id="PF00330"/>
    </source>
</evidence>
<dbReference type="SUPFAM" id="SSF53732">
    <property type="entry name" value="Aconitase iron-sulfur domain"/>
    <property type="match status" value="1"/>
</dbReference>
<gene>
    <name evidence="20" type="ORF">G7K_5841-t1</name>
</gene>
<dbReference type="InterPro" id="IPR004418">
    <property type="entry name" value="Homoaconitase_mito"/>
</dbReference>
<dbReference type="GO" id="GO:0004409">
    <property type="term" value="F:homoaconitate hydratase activity"/>
    <property type="evidence" value="ECO:0007669"/>
    <property type="project" value="UniProtKB-UniRule"/>
</dbReference>
<keyword evidence="13 17" id="KW-0457">Lysine biosynthesis</keyword>
<evidence type="ECO:0000256" key="2">
    <source>
        <dbReference type="ARBA" id="ARBA00004173"/>
    </source>
</evidence>
<dbReference type="GO" id="GO:0019878">
    <property type="term" value="P:lysine biosynthetic process via aminoadipic acid"/>
    <property type="evidence" value="ECO:0007669"/>
    <property type="project" value="UniProtKB-UniRule"/>
</dbReference>
<keyword evidence="10 17" id="KW-0408">Iron</keyword>
<feature type="domain" description="Aconitase/3-isopropylmalate dehydratase large subunit alpha/beta/alpha" evidence="18">
    <location>
        <begin position="58"/>
        <end position="473"/>
    </location>
</feature>
<dbReference type="PROSITE" id="PS01244">
    <property type="entry name" value="ACONITASE_2"/>
    <property type="match status" value="1"/>
</dbReference>
<evidence type="ECO:0000313" key="20">
    <source>
        <dbReference type="EMBL" id="GAO51748.1"/>
    </source>
</evidence>
<dbReference type="FunFam" id="3.30.499.10:FF:000013">
    <property type="entry name" value="Homoaconitase, mitochondrial"/>
    <property type="match status" value="1"/>
</dbReference>
<name>A0A0E9NPL6_SAICN</name>
<dbReference type="NCBIfam" id="TIGR00139">
    <property type="entry name" value="h_aconitase"/>
    <property type="match status" value="1"/>
</dbReference>
<comment type="similarity">
    <text evidence="4 17">Belongs to the aconitase/IPM isomerase family.</text>
</comment>
<dbReference type="InterPro" id="IPR039386">
    <property type="entry name" value="Homoaconitase_swivel"/>
</dbReference>
<keyword evidence="14 17" id="KW-0456">Lyase</keyword>
<keyword evidence="7 17" id="KW-0028">Amino-acid biosynthesis</keyword>
<comment type="pathway">
    <text evidence="3 17">Amino-acid biosynthesis; L-lysine biosynthesis via AAA pathway; L-alpha-aminoadipate from 2-oxoglutarate: step 3/5.</text>
</comment>
<evidence type="ECO:0000256" key="9">
    <source>
        <dbReference type="ARBA" id="ARBA00022946"/>
    </source>
</evidence>
<dbReference type="InterPro" id="IPR000573">
    <property type="entry name" value="AconitaseA/IPMdHydase_ssu_swvl"/>
</dbReference>
<evidence type="ECO:0000256" key="3">
    <source>
        <dbReference type="ARBA" id="ARBA00005106"/>
    </source>
</evidence>
<evidence type="ECO:0000256" key="7">
    <source>
        <dbReference type="ARBA" id="ARBA00022605"/>
    </source>
</evidence>
<keyword evidence="11 17" id="KW-0411">Iron-sulfur</keyword>
<reference evidence="20 21" key="1">
    <citation type="journal article" date="2011" name="J. Gen. Appl. Microbiol.">
        <title>Draft genome sequencing of the enigmatic yeast Saitoella complicata.</title>
        <authorList>
            <person name="Nishida H."/>
            <person name="Hamamoto M."/>
            <person name="Sugiyama J."/>
        </authorList>
    </citation>
    <scope>NUCLEOTIDE SEQUENCE [LARGE SCALE GENOMIC DNA]</scope>
    <source>
        <strain evidence="20 21">NRRL Y-17804</strain>
    </source>
</reference>
<keyword evidence="12 17" id="KW-0496">Mitochondrion</keyword>
<dbReference type="GO" id="GO:0005739">
    <property type="term" value="C:mitochondrion"/>
    <property type="evidence" value="ECO:0007669"/>
    <property type="project" value="UniProtKB-SubCell"/>
</dbReference>
<dbReference type="PANTHER" id="PTHR43822:SF2">
    <property type="entry name" value="HOMOACONITASE, MITOCHONDRIAL"/>
    <property type="match status" value="1"/>
</dbReference>
<evidence type="ECO:0000256" key="12">
    <source>
        <dbReference type="ARBA" id="ARBA00023128"/>
    </source>
</evidence>
<feature type="domain" description="Aconitase A/isopropylmalate dehydratase small subunit swivel" evidence="19">
    <location>
        <begin position="503"/>
        <end position="623"/>
    </location>
</feature>
<accession>A0A0E9NPL6</accession>
<proteinExistence type="inferred from homology"/>
<evidence type="ECO:0000313" key="21">
    <source>
        <dbReference type="Proteomes" id="UP000033140"/>
    </source>
</evidence>
<dbReference type="CDD" id="cd01674">
    <property type="entry name" value="Homoaconitase_Swivel"/>
    <property type="match status" value="1"/>
</dbReference>
<evidence type="ECO:0000256" key="11">
    <source>
        <dbReference type="ARBA" id="ARBA00023014"/>
    </source>
</evidence>
<dbReference type="Pfam" id="PF00330">
    <property type="entry name" value="Aconitase"/>
    <property type="match status" value="1"/>
</dbReference>
<evidence type="ECO:0000256" key="5">
    <source>
        <dbReference type="ARBA" id="ARBA00012022"/>
    </source>
</evidence>
<dbReference type="InterPro" id="IPR015931">
    <property type="entry name" value="Acnase/IPM_dHydase_lsu_aba_1/3"/>
</dbReference>
<reference evidence="20 21" key="2">
    <citation type="journal article" date="2014" name="J. Gen. Appl. Microbiol.">
        <title>The early diverging ascomycetous budding yeast Saitoella complicata has three histone deacetylases belonging to the Clr6, Hos2, and Rpd3 lineages.</title>
        <authorList>
            <person name="Nishida H."/>
            <person name="Matsumoto T."/>
            <person name="Kondo S."/>
            <person name="Hamamoto M."/>
            <person name="Yoshikawa H."/>
        </authorList>
    </citation>
    <scope>NUCLEOTIDE SEQUENCE [LARGE SCALE GENOMIC DNA]</scope>
    <source>
        <strain evidence="20 21">NRRL Y-17804</strain>
    </source>
</reference>
<dbReference type="EC" id="4.2.1.36" evidence="5 17"/>
<dbReference type="PANTHER" id="PTHR43822">
    <property type="entry name" value="HOMOACONITASE, MITOCHONDRIAL-RELATED"/>
    <property type="match status" value="1"/>
</dbReference>
<dbReference type="Gene3D" id="3.30.499.10">
    <property type="entry name" value="Aconitase, domain 3"/>
    <property type="match status" value="2"/>
</dbReference>
<dbReference type="PRINTS" id="PR00415">
    <property type="entry name" value="ACONITASE"/>
</dbReference>
<dbReference type="OMA" id="LCDADNI"/>
<dbReference type="PROSITE" id="PS00450">
    <property type="entry name" value="ACONITASE_1"/>
    <property type="match status" value="1"/>
</dbReference>
<evidence type="ECO:0000256" key="17">
    <source>
        <dbReference type="RuleBase" id="RU362038"/>
    </source>
</evidence>
<comment type="cofactor">
    <cofactor evidence="17">
        <name>[4Fe-4S] cluster</name>
        <dbReference type="ChEBI" id="CHEBI:49883"/>
    </cofactor>
    <text evidence="17">Binds 1 [4Fe-4S] cluster per subunit.</text>
</comment>
<dbReference type="InterPro" id="IPR050067">
    <property type="entry name" value="IPM_dehydratase_rel_enz"/>
</dbReference>
<protein>
    <recommendedName>
        <fullName evidence="6 17">Homoaconitase, mitochondrial</fullName>
        <ecNumber evidence="5 17">4.2.1.36</ecNumber>
    </recommendedName>
    <alternativeName>
        <fullName evidence="16 17">Homoaconitate hydratase</fullName>
    </alternativeName>
</protein>
<dbReference type="InterPro" id="IPR015928">
    <property type="entry name" value="Aconitase/3IPM_dehydase_swvl"/>
</dbReference>
<evidence type="ECO:0000256" key="14">
    <source>
        <dbReference type="ARBA" id="ARBA00023239"/>
    </source>
</evidence>
<evidence type="ECO:0000256" key="6">
    <source>
        <dbReference type="ARBA" id="ARBA00021560"/>
    </source>
</evidence>
<evidence type="ECO:0000259" key="19">
    <source>
        <dbReference type="Pfam" id="PF00694"/>
    </source>
</evidence>
<dbReference type="STRING" id="698492.A0A0E9NPL6"/>
<keyword evidence="21" id="KW-1185">Reference proteome</keyword>
<comment type="function">
    <text evidence="1 17">Catalyzes the reversible hydration of cis-homoaconitate to (2R,3S)-homoisocitrate, a step in the alpha-aminoadipate pathway for lysine biosynthesis.</text>
</comment>
<dbReference type="UniPathway" id="UPA00033">
    <property type="reaction ID" value="UER01027"/>
</dbReference>
<dbReference type="InterPro" id="IPR036008">
    <property type="entry name" value="Aconitase_4Fe-4S_dom"/>
</dbReference>
<dbReference type="GO" id="GO:0051539">
    <property type="term" value="F:4 iron, 4 sulfur cluster binding"/>
    <property type="evidence" value="ECO:0007669"/>
    <property type="project" value="UniProtKB-UniRule"/>
</dbReference>
<dbReference type="Proteomes" id="UP000033140">
    <property type="component" value="Unassembled WGS sequence"/>
</dbReference>
<evidence type="ECO:0000256" key="13">
    <source>
        <dbReference type="ARBA" id="ARBA00023154"/>
    </source>
</evidence>
<evidence type="ECO:0000256" key="8">
    <source>
        <dbReference type="ARBA" id="ARBA00022723"/>
    </source>
</evidence>
<sequence>MVALTRAFGLQARQTVRSAHLFSGSQRRLLASIKTPQTAVEKIVQQYADGLAPGKVVRSGDYVSIRPAHCMSHDNSWPVATKFMAIGATKIHDNRQVVMTLDHDVQNKSPANLTKYANIEKFAKLQGVDFYPAGRGIGHQIMVEEGYAFPGGMSVASDSHSNMYGGVGCLGTPVVRTDAAAIWATGRTWWQIPPIARVELTGKLPEGVSGKDVIIALCGAFNNDQVLNHAVEFVGFEAIKGLSVDDRLAIANMTTEWGALAGLFPVDTTLIQWLRQRADRHASRQSEGKSHSRVTHERVDALENEMESMKADEGAIYAKRLTLDLSSLTPHVAGPNSVKISTPLSELAKADIKVNKAYLVSCTNSRISDLVSAAEVIKGKKVAEGVEFYIAAASSEVQADAEALGAWKDLIDAGAKTLPAGCGPCIGLGTGLLEDGEVGISATNRNFKGRMGSREALAYLASPAVVAASAVAGKIVGPAEYPDVKPTVSIEAATPAAAAVVAEAATTEILPSFPEVIEGEIVWCDADNLNTDAIYPGKYTYQDDVPREKMAEVCMENYDTDFHAKTKKNDILVAGYNFGCGSSREQAAVAILSRGIPVVLAGSFSDVYKRNAINNALLCVDMPSLAEKLRQSFAGSKELTKRTGWKVQWDVKTSTVKIFEPSGEEWSEKVGELGRFVQEIYCEGGLEKWTKSRL</sequence>
<dbReference type="InterPro" id="IPR018136">
    <property type="entry name" value="Aconitase_4Fe-4S_BS"/>
</dbReference>
<reference evidence="20 21" key="3">
    <citation type="journal article" date="2015" name="Genome Announc.">
        <title>Draft Genome Sequence of the Archiascomycetous Yeast Saitoella complicata.</title>
        <authorList>
            <person name="Yamauchi K."/>
            <person name="Kondo S."/>
            <person name="Hamamoto M."/>
            <person name="Takahashi Y."/>
            <person name="Ogura Y."/>
            <person name="Hayashi T."/>
            <person name="Nishida H."/>
        </authorList>
    </citation>
    <scope>NUCLEOTIDE SEQUENCE [LARGE SCALE GENOMIC DNA]</scope>
    <source>
        <strain evidence="20 21">NRRL Y-17804</strain>
    </source>
</reference>
<dbReference type="SUPFAM" id="SSF52016">
    <property type="entry name" value="LeuD/IlvD-like"/>
    <property type="match status" value="1"/>
</dbReference>
<evidence type="ECO:0000256" key="10">
    <source>
        <dbReference type="ARBA" id="ARBA00023004"/>
    </source>
</evidence>
<dbReference type="Pfam" id="PF00694">
    <property type="entry name" value="Aconitase_C"/>
    <property type="match status" value="1"/>
</dbReference>
<comment type="caution">
    <text evidence="20">The sequence shown here is derived from an EMBL/GenBank/DDBJ whole genome shotgun (WGS) entry which is preliminary data.</text>
</comment>
<dbReference type="Gene3D" id="3.20.19.10">
    <property type="entry name" value="Aconitase, domain 4"/>
    <property type="match status" value="1"/>
</dbReference>
<evidence type="ECO:0000256" key="16">
    <source>
        <dbReference type="ARBA" id="ARBA00032706"/>
    </source>
</evidence>
<evidence type="ECO:0000256" key="4">
    <source>
        <dbReference type="ARBA" id="ARBA00007185"/>
    </source>
</evidence>
<dbReference type="OrthoDB" id="10262323at2759"/>
<organism evidence="20 21">
    <name type="scientific">Saitoella complicata (strain BCRC 22490 / CBS 7301 / JCM 7358 / NBRC 10748 / NRRL Y-17804)</name>
    <dbReference type="NCBI Taxonomy" id="698492"/>
    <lineage>
        <taxon>Eukaryota</taxon>
        <taxon>Fungi</taxon>
        <taxon>Dikarya</taxon>
        <taxon>Ascomycota</taxon>
        <taxon>Taphrinomycotina</taxon>
        <taxon>Taphrinomycotina incertae sedis</taxon>
        <taxon>Saitoella</taxon>
    </lineage>
</organism>
<keyword evidence="9 17" id="KW-0809">Transit peptide</keyword>
<keyword evidence="8 17" id="KW-0479">Metal-binding</keyword>